<comment type="caution">
    <text evidence="2">The sequence shown here is derived from an EMBL/GenBank/DDBJ whole genome shotgun (WGS) entry which is preliminary data.</text>
</comment>
<sequence>MANDDFTLNEDKNKKLMKVSLEDFDMTVLPMGSVIGSELENFNVSKYPLLTQPVELVQRNKEYKKMDCKWYINLSKPKSNNFVCITFIQSEHNHELLADNIRFAAKFQRFDQSVMKEIECAVIYERYDAYTIRNLLQPLFPNQIFFTQDISNAIQKIKREKQISGSDASVLLKFLLKQQKEEPMMFVQPLINVDNVILYDNTSKTNKYNYPLSLFILVDNDGKSCLGVQAFLNDETQESYEKISKNT</sequence>
<accession>A0A2N0QPR4</accession>
<dbReference type="PANTHER" id="PTHR31669">
    <property type="entry name" value="PROTEIN FAR1-RELATED SEQUENCE 10-RELATED"/>
    <property type="match status" value="1"/>
</dbReference>
<dbReference type="InterPro" id="IPR031052">
    <property type="entry name" value="FHY3/FAR1"/>
</dbReference>
<dbReference type="Proteomes" id="UP000232688">
    <property type="component" value="Unassembled WGS sequence"/>
</dbReference>
<dbReference type="InterPro" id="IPR018289">
    <property type="entry name" value="MULE_transposase_dom"/>
</dbReference>
<dbReference type="VEuPathDB" id="FungiDB:RhiirA1_480139"/>
<dbReference type="VEuPathDB" id="FungiDB:FUN_019430"/>
<evidence type="ECO:0000313" key="3">
    <source>
        <dbReference type="Proteomes" id="UP000232688"/>
    </source>
</evidence>
<proteinExistence type="predicted"/>
<dbReference type="Pfam" id="PF10551">
    <property type="entry name" value="MULE"/>
    <property type="match status" value="1"/>
</dbReference>
<dbReference type="EMBL" id="LLXH01004751">
    <property type="protein sequence ID" value="PKC53043.1"/>
    <property type="molecule type" value="Genomic_DNA"/>
</dbReference>
<organism evidence="2 3">
    <name type="scientific">Rhizophagus irregularis</name>
    <dbReference type="NCBI Taxonomy" id="588596"/>
    <lineage>
        <taxon>Eukaryota</taxon>
        <taxon>Fungi</taxon>
        <taxon>Fungi incertae sedis</taxon>
        <taxon>Mucoromycota</taxon>
        <taxon>Glomeromycotina</taxon>
        <taxon>Glomeromycetes</taxon>
        <taxon>Glomerales</taxon>
        <taxon>Glomeraceae</taxon>
        <taxon>Rhizophagus</taxon>
    </lineage>
</organism>
<name>A0A2N0QPR4_9GLOM</name>
<feature type="domain" description="MULE transposase" evidence="1">
    <location>
        <begin position="196"/>
        <end position="244"/>
    </location>
</feature>
<dbReference type="PANTHER" id="PTHR31669:SF251">
    <property type="entry name" value="PROTEIN FAR1-RELATED SEQUENCE"/>
    <property type="match status" value="1"/>
</dbReference>
<reference evidence="2 3" key="1">
    <citation type="submission" date="2017-10" db="EMBL/GenBank/DDBJ databases">
        <title>Extensive intraspecific genome diversity in a model arbuscular mycorrhizal fungus.</title>
        <authorList>
            <person name="Chen E.C.H."/>
            <person name="Morin E."/>
            <person name="Baudet D."/>
            <person name="Noel J."/>
            <person name="Ndikumana S."/>
            <person name="Charron P."/>
            <person name="St-Onge C."/>
            <person name="Giorgi J."/>
            <person name="Grigoriev I.V."/>
            <person name="Roux C."/>
            <person name="Martin F.M."/>
            <person name="Corradi N."/>
        </authorList>
    </citation>
    <scope>NUCLEOTIDE SEQUENCE [LARGE SCALE GENOMIC DNA]</scope>
    <source>
        <strain evidence="2 3">A1</strain>
    </source>
</reference>
<evidence type="ECO:0000313" key="2">
    <source>
        <dbReference type="EMBL" id="PKC53043.1"/>
    </source>
</evidence>
<gene>
    <name evidence="2" type="ORF">RhiirA1_480139</name>
</gene>
<reference evidence="2 3" key="2">
    <citation type="submission" date="2017-10" db="EMBL/GenBank/DDBJ databases">
        <title>Genome analyses suggest a sexual origin of heterokaryosis in a supposedly ancient asexual fungus.</title>
        <authorList>
            <person name="Corradi N."/>
            <person name="Sedzielewska K."/>
            <person name="Noel J."/>
            <person name="Charron P."/>
            <person name="Farinelli L."/>
            <person name="Marton T."/>
            <person name="Kruger M."/>
            <person name="Pelin A."/>
            <person name="Brachmann A."/>
            <person name="Corradi N."/>
        </authorList>
    </citation>
    <scope>NUCLEOTIDE SEQUENCE [LARGE SCALE GENOMIC DNA]</scope>
    <source>
        <strain evidence="2 3">A1</strain>
    </source>
</reference>
<dbReference type="AlphaFoldDB" id="A0A2N0QPR4"/>
<dbReference type="VEuPathDB" id="FungiDB:RhiirFUN_020890"/>
<evidence type="ECO:0000259" key="1">
    <source>
        <dbReference type="Pfam" id="PF10551"/>
    </source>
</evidence>
<protein>
    <recommendedName>
        <fullName evidence="1">MULE transposase domain-containing protein</fullName>
    </recommendedName>
</protein>
<dbReference type="VEuPathDB" id="FungiDB:RhiirFUN_020889"/>
<dbReference type="GO" id="GO:0006355">
    <property type="term" value="P:regulation of DNA-templated transcription"/>
    <property type="evidence" value="ECO:0007669"/>
    <property type="project" value="InterPro"/>
</dbReference>